<dbReference type="GO" id="GO:0015297">
    <property type="term" value="F:antiporter activity"/>
    <property type="evidence" value="ECO:0007669"/>
    <property type="project" value="InterPro"/>
</dbReference>
<comment type="caution">
    <text evidence="2">The sequence shown here is derived from an EMBL/GenBank/DDBJ whole genome shotgun (WGS) entry which is preliminary data.</text>
</comment>
<keyword evidence="1" id="KW-0812">Transmembrane</keyword>
<feature type="transmembrane region" description="Helical" evidence="1">
    <location>
        <begin position="69"/>
        <end position="89"/>
    </location>
</feature>
<keyword evidence="1" id="KW-0472">Membrane</keyword>
<dbReference type="PANTHER" id="PTHR42925">
    <property type="entry name" value="MULTIDRUG AND TOXIN EFFLUX PROTEIN MATE FAMILY"/>
    <property type="match status" value="1"/>
</dbReference>
<dbReference type="InterPro" id="IPR047135">
    <property type="entry name" value="YsiQ"/>
</dbReference>
<keyword evidence="1" id="KW-1133">Transmembrane helix</keyword>
<proteinExistence type="predicted"/>
<sequence length="251" mass="26994">MVPRACLWLQTHCSSSRTQNAQQVSGCDRTNMAGTVIWTVGLFVLNIIVGRLGEQELAATTVISSFESFSLATAAGISGAVAILVGNALGAGNFTLSKTYAGYATSVSLVTGFVIAAGIMVATPLIIPLYTELTPDVQALTRSCLPILAISMIFRTINVVLIVGILRAGGDNKYCMYLDFYCQWVWAIPATLIAALWLQWALPWVFLMIASEEIVKLIPTLLRIKSGKWINNLTEDEHSEKTATEAASASS</sequence>
<protein>
    <submittedName>
        <fullName evidence="2">Uncharacterized protein</fullName>
    </submittedName>
</protein>
<organism evidence="2 3">
    <name type="scientific">Veronia nyctiphanis</name>
    <dbReference type="NCBI Taxonomy" id="1278244"/>
    <lineage>
        <taxon>Bacteria</taxon>
        <taxon>Pseudomonadati</taxon>
        <taxon>Pseudomonadota</taxon>
        <taxon>Gammaproteobacteria</taxon>
        <taxon>Vibrionales</taxon>
        <taxon>Vibrionaceae</taxon>
        <taxon>Veronia</taxon>
    </lineage>
</organism>
<keyword evidence="3" id="KW-1185">Reference proteome</keyword>
<dbReference type="InterPro" id="IPR002528">
    <property type="entry name" value="MATE_fam"/>
</dbReference>
<dbReference type="GO" id="GO:0042910">
    <property type="term" value="F:xenobiotic transmembrane transporter activity"/>
    <property type="evidence" value="ECO:0007669"/>
    <property type="project" value="InterPro"/>
</dbReference>
<evidence type="ECO:0000313" key="3">
    <source>
        <dbReference type="Proteomes" id="UP000290287"/>
    </source>
</evidence>
<dbReference type="AlphaFoldDB" id="A0A4Q0YSR0"/>
<feature type="transmembrane region" description="Helical" evidence="1">
    <location>
        <begin position="32"/>
        <end position="49"/>
    </location>
</feature>
<dbReference type="GO" id="GO:0016020">
    <property type="term" value="C:membrane"/>
    <property type="evidence" value="ECO:0007669"/>
    <property type="project" value="InterPro"/>
</dbReference>
<feature type="transmembrane region" description="Helical" evidence="1">
    <location>
        <begin position="101"/>
        <end position="127"/>
    </location>
</feature>
<feature type="transmembrane region" description="Helical" evidence="1">
    <location>
        <begin position="147"/>
        <end position="166"/>
    </location>
</feature>
<dbReference type="Proteomes" id="UP000290287">
    <property type="component" value="Unassembled WGS sequence"/>
</dbReference>
<accession>A0A4Q0YSR0</accession>
<dbReference type="RefSeq" id="WP_129121877.1">
    <property type="nucleotide sequence ID" value="NZ_PEIB01000007.1"/>
</dbReference>
<dbReference type="PANTHER" id="PTHR42925:SF2">
    <property type="entry name" value="NA+ DRIVEN MULTIDRUG EFFLUX PUMP"/>
    <property type="match status" value="1"/>
</dbReference>
<evidence type="ECO:0000256" key="1">
    <source>
        <dbReference type="SAM" id="Phobius"/>
    </source>
</evidence>
<evidence type="ECO:0000313" key="2">
    <source>
        <dbReference type="EMBL" id="RXJ73713.1"/>
    </source>
</evidence>
<reference evidence="2 3" key="1">
    <citation type="submission" date="2017-10" db="EMBL/GenBank/DDBJ databases">
        <title>Nyctiphanis sp. nov., isolated from the stomach of the euphausiid Nyctiphanes simplex (Hansen, 1911) in the Gulf of California.</title>
        <authorList>
            <person name="Gomez-Gil B."/>
            <person name="Aguilar-Mendez M."/>
            <person name="Lopez-Cortes A."/>
            <person name="Gomez-Gutierrez J."/>
            <person name="Roque A."/>
            <person name="Lang E."/>
            <person name="Gonzalez-Castillo A."/>
        </authorList>
    </citation>
    <scope>NUCLEOTIDE SEQUENCE [LARGE SCALE GENOMIC DNA]</scope>
    <source>
        <strain evidence="2 3">CAIM 600</strain>
    </source>
</reference>
<feature type="transmembrane region" description="Helical" evidence="1">
    <location>
        <begin position="178"/>
        <end position="198"/>
    </location>
</feature>
<dbReference type="Pfam" id="PF01554">
    <property type="entry name" value="MatE"/>
    <property type="match status" value="1"/>
</dbReference>
<dbReference type="EMBL" id="PEIB01000007">
    <property type="protein sequence ID" value="RXJ73713.1"/>
    <property type="molecule type" value="Genomic_DNA"/>
</dbReference>
<gene>
    <name evidence="2" type="ORF">CS022_08245</name>
</gene>
<name>A0A4Q0YSR0_9GAMM</name>